<evidence type="ECO:0000259" key="6">
    <source>
        <dbReference type="Pfam" id="PF00496"/>
    </source>
</evidence>
<feature type="domain" description="Solute-binding protein family 5" evidence="6">
    <location>
        <begin position="78"/>
        <end position="452"/>
    </location>
</feature>
<evidence type="ECO:0000313" key="8">
    <source>
        <dbReference type="Proteomes" id="UP001256827"/>
    </source>
</evidence>
<dbReference type="PANTHER" id="PTHR30290:SF9">
    <property type="entry name" value="OLIGOPEPTIDE-BINDING PROTEIN APPA"/>
    <property type="match status" value="1"/>
</dbReference>
<dbReference type="Gene3D" id="3.10.105.10">
    <property type="entry name" value="Dipeptide-binding Protein, Domain 3"/>
    <property type="match status" value="1"/>
</dbReference>
<accession>A0ABY9TBX2</accession>
<dbReference type="PANTHER" id="PTHR30290">
    <property type="entry name" value="PERIPLASMIC BINDING COMPONENT OF ABC TRANSPORTER"/>
    <property type="match status" value="1"/>
</dbReference>
<comment type="similarity">
    <text evidence="2">Belongs to the bacterial solute-binding protein 5 family.</text>
</comment>
<evidence type="ECO:0000256" key="1">
    <source>
        <dbReference type="ARBA" id="ARBA00004193"/>
    </source>
</evidence>
<dbReference type="PROSITE" id="PS01040">
    <property type="entry name" value="SBP_BACTERIAL_5"/>
    <property type="match status" value="1"/>
</dbReference>
<dbReference type="InterPro" id="IPR039424">
    <property type="entry name" value="SBP_5"/>
</dbReference>
<keyword evidence="3" id="KW-0813">Transport</keyword>
<evidence type="ECO:0000256" key="2">
    <source>
        <dbReference type="ARBA" id="ARBA00005695"/>
    </source>
</evidence>
<dbReference type="RefSeq" id="WP_310773275.1">
    <property type="nucleotide sequence ID" value="NZ_CP134050.1"/>
</dbReference>
<name>A0ABY9TBX2_BREBE</name>
<keyword evidence="4 5" id="KW-0732">Signal</keyword>
<keyword evidence="8" id="KW-1185">Reference proteome</keyword>
<feature type="chain" id="PRO_5046016436" evidence="5">
    <location>
        <begin position="25"/>
        <end position="538"/>
    </location>
</feature>
<dbReference type="InterPro" id="IPR023765">
    <property type="entry name" value="SBP_5_CS"/>
</dbReference>
<protein>
    <submittedName>
        <fullName evidence="7">ABC transporter substrate-binding protein</fullName>
    </submittedName>
</protein>
<reference evidence="7 8" key="1">
    <citation type="submission" date="2023-09" db="EMBL/GenBank/DDBJ databases">
        <title>Complete Genome and Methylome dissection of Bacillus brevis NEB573 original source of BbsI restriction endonuclease.</title>
        <authorList>
            <person name="Fomenkov A."/>
            <person name="Roberts R.D."/>
        </authorList>
    </citation>
    <scope>NUCLEOTIDE SEQUENCE [LARGE SCALE GENOMIC DNA]</scope>
    <source>
        <strain evidence="7 8">NEB573</strain>
    </source>
</reference>
<sequence length="538" mass="60060">MKNYSRSVFFLVFILIILSTSAMAGCGKGAGSGRMLTISQTSEPGTADVQLTTEAYTIPLNIYDRLVEAKTVSPGKSELVPGLAESWEVSEDGLTYTFHLRKNVKFHNGEIFKADDVLFTFDRMLDPKTKALNTDFLDMIAGAKERMEGKADTVSGIKVVDDNTLQITLSEAFAPFIANLATPPGSIYNRKATTEAGDQFGLDPAKTVGTGPFKLTSWSLNDSIVMQANPDYFRGAPKFDGIVLKIVPDAETNRMLFETGKIDVLDLEDSASQIPQFRDNEKWKNQIVSGPIVGVYYYAFNENMEALGDVRVRKALQMAIDRQTLLDKLYYGEGKLVNGISPPGLLGYNPDLPQIEYNPEKAKALLTEAGYPNGFDMEIAQVTDSPSTLKMNEAVQAMLGKVGVRVKINQMDESTYFATRKEGKLASAHNNWSADYNDPDNFFYTFFSAKNAKVRSFNYTNKDVQDKLEKARTMVDQGERIKLYQELEKTIVQEDAAWIPLFALNHLFVVQPRVKNFHVSWNGWTSMNYYDIEIADGN</sequence>
<dbReference type="PROSITE" id="PS51257">
    <property type="entry name" value="PROKAR_LIPOPROTEIN"/>
    <property type="match status" value="1"/>
</dbReference>
<dbReference type="SUPFAM" id="SSF53850">
    <property type="entry name" value="Periplasmic binding protein-like II"/>
    <property type="match status" value="1"/>
</dbReference>
<proteinExistence type="inferred from homology"/>
<dbReference type="InterPro" id="IPR030678">
    <property type="entry name" value="Peptide/Ni-bd"/>
</dbReference>
<dbReference type="Gene3D" id="3.90.76.10">
    <property type="entry name" value="Dipeptide-binding Protein, Domain 1"/>
    <property type="match status" value="1"/>
</dbReference>
<gene>
    <name evidence="7" type="ORF">RGB73_14335</name>
</gene>
<feature type="signal peptide" evidence="5">
    <location>
        <begin position="1"/>
        <end position="24"/>
    </location>
</feature>
<evidence type="ECO:0000256" key="5">
    <source>
        <dbReference type="SAM" id="SignalP"/>
    </source>
</evidence>
<dbReference type="Pfam" id="PF00496">
    <property type="entry name" value="SBP_bac_5"/>
    <property type="match status" value="1"/>
</dbReference>
<evidence type="ECO:0000256" key="3">
    <source>
        <dbReference type="ARBA" id="ARBA00022448"/>
    </source>
</evidence>
<organism evidence="7 8">
    <name type="scientific">Brevibacillus brevis</name>
    <name type="common">Bacillus brevis</name>
    <dbReference type="NCBI Taxonomy" id="1393"/>
    <lineage>
        <taxon>Bacteria</taxon>
        <taxon>Bacillati</taxon>
        <taxon>Bacillota</taxon>
        <taxon>Bacilli</taxon>
        <taxon>Bacillales</taxon>
        <taxon>Paenibacillaceae</taxon>
        <taxon>Brevibacillus</taxon>
    </lineage>
</organism>
<dbReference type="Gene3D" id="3.40.190.10">
    <property type="entry name" value="Periplasmic binding protein-like II"/>
    <property type="match status" value="1"/>
</dbReference>
<dbReference type="InterPro" id="IPR000914">
    <property type="entry name" value="SBP_5_dom"/>
</dbReference>
<comment type="subcellular location">
    <subcellularLocation>
        <location evidence="1">Cell membrane</location>
        <topology evidence="1">Lipid-anchor</topology>
    </subcellularLocation>
</comment>
<dbReference type="Proteomes" id="UP001256827">
    <property type="component" value="Chromosome"/>
</dbReference>
<dbReference type="EMBL" id="CP134050">
    <property type="protein sequence ID" value="WNC17433.1"/>
    <property type="molecule type" value="Genomic_DNA"/>
</dbReference>
<evidence type="ECO:0000256" key="4">
    <source>
        <dbReference type="ARBA" id="ARBA00022729"/>
    </source>
</evidence>
<evidence type="ECO:0000313" key="7">
    <source>
        <dbReference type="EMBL" id="WNC17433.1"/>
    </source>
</evidence>
<dbReference type="PIRSF" id="PIRSF002741">
    <property type="entry name" value="MppA"/>
    <property type="match status" value="1"/>
</dbReference>